<dbReference type="SUPFAM" id="SSF103473">
    <property type="entry name" value="MFS general substrate transporter"/>
    <property type="match status" value="1"/>
</dbReference>
<comment type="caution">
    <text evidence="7">The sequence shown here is derived from an EMBL/GenBank/DDBJ whole genome shotgun (WGS) entry which is preliminary data.</text>
</comment>
<dbReference type="InterPro" id="IPR036259">
    <property type="entry name" value="MFS_trans_sf"/>
</dbReference>
<dbReference type="PANTHER" id="PTHR23530:SF1">
    <property type="entry name" value="PERMEASE, MAJOR FACILITATOR SUPERFAMILY-RELATED"/>
    <property type="match status" value="1"/>
</dbReference>
<dbReference type="InterPro" id="IPR020846">
    <property type="entry name" value="MFS_dom"/>
</dbReference>
<evidence type="ECO:0000313" key="8">
    <source>
        <dbReference type="Proteomes" id="UP000178599"/>
    </source>
</evidence>
<evidence type="ECO:0000256" key="1">
    <source>
        <dbReference type="ARBA" id="ARBA00004141"/>
    </source>
</evidence>
<evidence type="ECO:0000256" key="3">
    <source>
        <dbReference type="ARBA" id="ARBA00022989"/>
    </source>
</evidence>
<gene>
    <name evidence="7" type="ORF">A2390_01060</name>
</gene>
<evidence type="ECO:0000259" key="6">
    <source>
        <dbReference type="PROSITE" id="PS50850"/>
    </source>
</evidence>
<dbReference type="AlphaFoldDB" id="A0A1G2CL91"/>
<organism evidence="7 8">
    <name type="scientific">Candidatus Liptonbacteria bacterium RIFOXYB1_FULL_36_10</name>
    <dbReference type="NCBI Taxonomy" id="1798654"/>
    <lineage>
        <taxon>Bacteria</taxon>
        <taxon>Candidatus Liptoniibacteriota</taxon>
    </lineage>
</organism>
<dbReference type="InterPro" id="IPR011701">
    <property type="entry name" value="MFS"/>
</dbReference>
<feature type="transmembrane region" description="Helical" evidence="5">
    <location>
        <begin position="53"/>
        <end position="72"/>
    </location>
</feature>
<feature type="transmembrane region" description="Helical" evidence="5">
    <location>
        <begin position="236"/>
        <end position="259"/>
    </location>
</feature>
<evidence type="ECO:0000313" key="7">
    <source>
        <dbReference type="EMBL" id="OGZ02155.1"/>
    </source>
</evidence>
<dbReference type="GO" id="GO:0022857">
    <property type="term" value="F:transmembrane transporter activity"/>
    <property type="evidence" value="ECO:0007669"/>
    <property type="project" value="InterPro"/>
</dbReference>
<feature type="transmembrane region" description="Helical" evidence="5">
    <location>
        <begin position="397"/>
        <end position="418"/>
    </location>
</feature>
<feature type="domain" description="Major facilitator superfamily (MFS) profile" evidence="6">
    <location>
        <begin position="1"/>
        <end position="426"/>
    </location>
</feature>
<proteinExistence type="predicted"/>
<feature type="transmembrane region" description="Helical" evidence="5">
    <location>
        <begin position="21"/>
        <end position="41"/>
    </location>
</feature>
<accession>A0A1G2CL91</accession>
<keyword evidence="4 5" id="KW-0472">Membrane</keyword>
<dbReference type="EMBL" id="MHLE01000041">
    <property type="protein sequence ID" value="OGZ02155.1"/>
    <property type="molecule type" value="Genomic_DNA"/>
</dbReference>
<comment type="subcellular location">
    <subcellularLocation>
        <location evidence="1">Membrane</location>
        <topology evidence="1">Multi-pass membrane protein</topology>
    </subcellularLocation>
</comment>
<dbReference type="InterPro" id="IPR053160">
    <property type="entry name" value="MFS_DHA3_Transporter"/>
</dbReference>
<dbReference type="Pfam" id="PF07690">
    <property type="entry name" value="MFS_1"/>
    <property type="match status" value="2"/>
</dbReference>
<dbReference type="PROSITE" id="PS50850">
    <property type="entry name" value="MFS"/>
    <property type="match status" value="1"/>
</dbReference>
<reference evidence="7 8" key="1">
    <citation type="journal article" date="2016" name="Nat. Commun.">
        <title>Thousands of microbial genomes shed light on interconnected biogeochemical processes in an aquifer system.</title>
        <authorList>
            <person name="Anantharaman K."/>
            <person name="Brown C.T."/>
            <person name="Hug L.A."/>
            <person name="Sharon I."/>
            <person name="Castelle C.J."/>
            <person name="Probst A.J."/>
            <person name="Thomas B.C."/>
            <person name="Singh A."/>
            <person name="Wilkins M.J."/>
            <person name="Karaoz U."/>
            <person name="Brodie E.L."/>
            <person name="Williams K.H."/>
            <person name="Hubbard S.S."/>
            <person name="Banfield J.F."/>
        </authorList>
    </citation>
    <scope>NUCLEOTIDE SEQUENCE [LARGE SCALE GENOMIC DNA]</scope>
</reference>
<dbReference type="PROSITE" id="PS00216">
    <property type="entry name" value="SUGAR_TRANSPORT_1"/>
    <property type="match status" value="1"/>
</dbReference>
<evidence type="ECO:0000256" key="4">
    <source>
        <dbReference type="ARBA" id="ARBA00023136"/>
    </source>
</evidence>
<name>A0A1G2CL91_9BACT</name>
<feature type="transmembrane region" description="Helical" evidence="5">
    <location>
        <begin position="171"/>
        <end position="191"/>
    </location>
</feature>
<feature type="transmembrane region" description="Helical" evidence="5">
    <location>
        <begin position="279"/>
        <end position="298"/>
    </location>
</feature>
<feature type="transmembrane region" description="Helical" evidence="5">
    <location>
        <begin position="79"/>
        <end position="97"/>
    </location>
</feature>
<dbReference type="InterPro" id="IPR005829">
    <property type="entry name" value="Sugar_transporter_CS"/>
</dbReference>
<dbReference type="GO" id="GO:0016020">
    <property type="term" value="C:membrane"/>
    <property type="evidence" value="ECO:0007669"/>
    <property type="project" value="UniProtKB-SubCell"/>
</dbReference>
<protein>
    <recommendedName>
        <fullName evidence="6">Major facilitator superfamily (MFS) profile domain-containing protein</fullName>
    </recommendedName>
</protein>
<sequence>MKAKNAVERIERKIIHRFLGLLIVYSLGMSFEMATYVMFLLSHDLNLFEVNLVNGIFMVSCALMEFPTGIIADVFGRKTSFIFSCFFSSLGMFVYYYSSSFWWFVLAEVIISVGRACFSGAFDSWVIDSLKFHGCSDESEEKWWRSSKIMRRLCFLGAFAGSFFAGKFGLAFPWLIGGIISFLAGIIALFFSESYRKTSDFILTSKTRNLCSLWKILKLNFKKETSLFFSVTKKSWLFFWNNPIGKFLSILVFVNLFSFQGPNMQWAPFFAEKISQNPFVWGFIWSGISLCVILGTLLSKFVGKLFNGDKKTSLLSIQLFIGFFLALSSLGFFSCYAIFIFFLFHEIGRGIFEPVSDHWLNQNIPSAERASLNSLNSLFGHLGAGCGLLMSGFLGNYFSINLSWFFSASVLITSSFFFRSFKIQNKN</sequence>
<evidence type="ECO:0000256" key="2">
    <source>
        <dbReference type="ARBA" id="ARBA00022692"/>
    </source>
</evidence>
<dbReference type="Proteomes" id="UP000178599">
    <property type="component" value="Unassembled WGS sequence"/>
</dbReference>
<dbReference type="PANTHER" id="PTHR23530">
    <property type="entry name" value="TRANSPORT PROTEIN-RELATED"/>
    <property type="match status" value="1"/>
</dbReference>
<feature type="transmembrane region" description="Helical" evidence="5">
    <location>
        <begin position="319"/>
        <end position="344"/>
    </location>
</feature>
<dbReference type="Gene3D" id="1.20.1250.20">
    <property type="entry name" value="MFS general substrate transporter like domains"/>
    <property type="match status" value="1"/>
</dbReference>
<keyword evidence="2 5" id="KW-0812">Transmembrane</keyword>
<keyword evidence="3 5" id="KW-1133">Transmembrane helix</keyword>
<evidence type="ECO:0000256" key="5">
    <source>
        <dbReference type="SAM" id="Phobius"/>
    </source>
</evidence>